<feature type="transmembrane region" description="Helical" evidence="1">
    <location>
        <begin position="74"/>
        <end position="93"/>
    </location>
</feature>
<evidence type="ECO:0000313" key="2">
    <source>
        <dbReference type="EMBL" id="OLR90022.1"/>
    </source>
</evidence>
<evidence type="ECO:0000313" key="3">
    <source>
        <dbReference type="Proteomes" id="UP000186040"/>
    </source>
</evidence>
<keyword evidence="3" id="KW-1185">Reference proteome</keyword>
<sequence length="132" mass="13689">MRIVVAWVVVLAGLVGVGFGLVLPWVDGRTAPGLPLLDLFRGIDGDTAVFIGSMVVPVVIAALLAVSGMFTSKGMAFLGAVLLVVVVYGWVLQAKAVMPLGDLQAGLWNAVCGSLAVLIGTALRPVHLRARQ</sequence>
<dbReference type="RefSeq" id="WP_075978230.1">
    <property type="nucleotide sequence ID" value="NZ_MKQR01000028.1"/>
</dbReference>
<dbReference type="AlphaFoldDB" id="A0A1Q9LDD2"/>
<keyword evidence="1" id="KW-0812">Transmembrane</keyword>
<keyword evidence="1" id="KW-1133">Transmembrane helix</keyword>
<dbReference type="OrthoDB" id="3696453at2"/>
<evidence type="ECO:0000256" key="1">
    <source>
        <dbReference type="SAM" id="Phobius"/>
    </source>
</evidence>
<gene>
    <name evidence="2" type="ORF">BJP25_03320</name>
</gene>
<keyword evidence="1" id="KW-0472">Membrane</keyword>
<protein>
    <submittedName>
        <fullName evidence="2">Uncharacterized protein</fullName>
    </submittedName>
</protein>
<accession>A0A1Q9LDD2</accession>
<comment type="caution">
    <text evidence="2">The sequence shown here is derived from an EMBL/GenBank/DDBJ whole genome shotgun (WGS) entry which is preliminary data.</text>
</comment>
<organism evidence="2 3">
    <name type="scientific">Actinokineospora bangkokensis</name>
    <dbReference type="NCBI Taxonomy" id="1193682"/>
    <lineage>
        <taxon>Bacteria</taxon>
        <taxon>Bacillati</taxon>
        <taxon>Actinomycetota</taxon>
        <taxon>Actinomycetes</taxon>
        <taxon>Pseudonocardiales</taxon>
        <taxon>Pseudonocardiaceae</taxon>
        <taxon>Actinokineospora</taxon>
    </lineage>
</organism>
<dbReference type="Proteomes" id="UP000186040">
    <property type="component" value="Unassembled WGS sequence"/>
</dbReference>
<dbReference type="STRING" id="1193682.BJP25_03320"/>
<proteinExistence type="predicted"/>
<reference evidence="2 3" key="1">
    <citation type="submission" date="2016-10" db="EMBL/GenBank/DDBJ databases">
        <title>The Draft Genome Sequence of Actinokineospora bangkokensis 44EHWT reveals the biosynthetic pathway of antifungal compounds Thailandins with unusual extender unit butylmalonyl-CoA.</title>
        <authorList>
            <person name="Greule A."/>
            <person name="Intra B."/>
            <person name="Flemming S."/>
            <person name="Rommel M.G."/>
            <person name="Panbangred W."/>
            <person name="Bechthold A."/>
        </authorList>
    </citation>
    <scope>NUCLEOTIDE SEQUENCE [LARGE SCALE GENOMIC DNA]</scope>
    <source>
        <strain evidence="2 3">44EHW</strain>
    </source>
</reference>
<feature type="transmembrane region" description="Helical" evidence="1">
    <location>
        <begin position="105"/>
        <end position="123"/>
    </location>
</feature>
<dbReference type="EMBL" id="MKQR01000028">
    <property type="protein sequence ID" value="OLR90022.1"/>
    <property type="molecule type" value="Genomic_DNA"/>
</dbReference>
<feature type="transmembrane region" description="Helical" evidence="1">
    <location>
        <begin position="48"/>
        <end position="67"/>
    </location>
</feature>
<name>A0A1Q9LDD2_9PSEU</name>